<dbReference type="Gene3D" id="1.20.1250.20">
    <property type="entry name" value="MFS general substrate transporter like domains"/>
    <property type="match status" value="2"/>
</dbReference>
<comment type="subcellular location">
    <subcellularLocation>
        <location evidence="1">Membrane</location>
        <topology evidence="1">Multi-pass membrane protein</topology>
    </subcellularLocation>
</comment>
<feature type="transmembrane region" description="Helical" evidence="6">
    <location>
        <begin position="118"/>
        <end position="137"/>
    </location>
</feature>
<feature type="transmembrane region" description="Helical" evidence="6">
    <location>
        <begin position="178"/>
        <end position="199"/>
    </location>
</feature>
<name>A0AAD6YMP9_9AGAR</name>
<keyword evidence="4 6" id="KW-1133">Transmembrane helix</keyword>
<evidence type="ECO:0000256" key="5">
    <source>
        <dbReference type="ARBA" id="ARBA00023136"/>
    </source>
</evidence>
<comment type="caution">
    <text evidence="8">The sequence shown here is derived from an EMBL/GenBank/DDBJ whole genome shotgun (WGS) entry which is preliminary data.</text>
</comment>
<evidence type="ECO:0000256" key="4">
    <source>
        <dbReference type="ARBA" id="ARBA00022989"/>
    </source>
</evidence>
<evidence type="ECO:0000256" key="3">
    <source>
        <dbReference type="ARBA" id="ARBA00022692"/>
    </source>
</evidence>
<feature type="transmembrane region" description="Helical" evidence="6">
    <location>
        <begin position="52"/>
        <end position="70"/>
    </location>
</feature>
<evidence type="ECO:0000313" key="8">
    <source>
        <dbReference type="EMBL" id="KAJ7224134.1"/>
    </source>
</evidence>
<feature type="transmembrane region" description="Helical" evidence="6">
    <location>
        <begin position="211"/>
        <end position="233"/>
    </location>
</feature>
<gene>
    <name evidence="8" type="ORF">GGX14DRAFT_490739</name>
</gene>
<dbReference type="GO" id="GO:0016020">
    <property type="term" value="C:membrane"/>
    <property type="evidence" value="ECO:0007669"/>
    <property type="project" value="UniProtKB-SubCell"/>
</dbReference>
<dbReference type="InterPro" id="IPR011701">
    <property type="entry name" value="MFS"/>
</dbReference>
<dbReference type="FunFam" id="1.20.1250.20:FF:000034">
    <property type="entry name" value="MFS general substrate transporter"/>
    <property type="match status" value="1"/>
</dbReference>
<sequence>MDTKDSKTSPTGSVHIVEEKGSVELAPKLYNADVDTSGVDERKLMRKIDMRLIPWLSLLYLLSFLDRTSIGNAKLYNLERDLKITDKQYLISLTVFFIAYAAFEVPSNIVLKQLRPSIWLSVLMLMWGLFMTLQGVAHDFGSLVAIRWMLGTFEAGFYPGVAYCLSCWYKRSELGIRLAIFNSATTLSGAFGGLLAAAISNMAGVRGKPAWAWIFILEGLATIIAAILSFWIIQDFPDTAKLLTEAERTVVIRRLQGDDQFSAAGEKIRLKNVLASFRDWKTWVNMVQLMGCDMPLYAFSLFTPSIINQTEGFKATAANLLTVPIYAFAAIVTCVVALYADKHGKRGYCNIVMLSIGGIGYIILIVSRNAALSYFAVFLATCGIFPVVPNTIAWIANNHEGAYKRGVALALGVSMGNLNGAVSSNVYRAKDQPWYRLGEALVLMYICIGIISNALFLYLCKKENARRDRGERDEVIGSDALEDNGNGRYATVEDAKQDKGDNWSGYRYIL</sequence>
<proteinExistence type="predicted"/>
<feature type="transmembrane region" description="Helical" evidence="6">
    <location>
        <begin position="372"/>
        <end position="395"/>
    </location>
</feature>
<keyword evidence="2" id="KW-0813">Transport</keyword>
<dbReference type="FunFam" id="1.20.1250.20:FF:000068">
    <property type="entry name" value="MFS general substrate transporter"/>
    <property type="match status" value="1"/>
</dbReference>
<evidence type="ECO:0000256" key="6">
    <source>
        <dbReference type="SAM" id="Phobius"/>
    </source>
</evidence>
<keyword evidence="3 6" id="KW-0812">Transmembrane</keyword>
<feature type="transmembrane region" description="Helical" evidence="6">
    <location>
        <begin position="143"/>
        <end position="166"/>
    </location>
</feature>
<evidence type="ECO:0000313" key="9">
    <source>
        <dbReference type="Proteomes" id="UP001219525"/>
    </source>
</evidence>
<evidence type="ECO:0000259" key="7">
    <source>
        <dbReference type="PROSITE" id="PS50850"/>
    </source>
</evidence>
<feature type="domain" description="Major facilitator superfamily (MFS) profile" evidence="7">
    <location>
        <begin position="52"/>
        <end position="465"/>
    </location>
</feature>
<feature type="transmembrane region" description="Helical" evidence="6">
    <location>
        <begin position="347"/>
        <end position="366"/>
    </location>
</feature>
<protein>
    <submittedName>
        <fullName evidence="8">MFS general substrate transporter</fullName>
    </submittedName>
</protein>
<accession>A0AAD6YMP9</accession>
<feature type="transmembrane region" description="Helical" evidence="6">
    <location>
        <begin position="90"/>
        <end position="111"/>
    </location>
</feature>
<dbReference type="AlphaFoldDB" id="A0AAD6YMP9"/>
<dbReference type="GO" id="GO:0022857">
    <property type="term" value="F:transmembrane transporter activity"/>
    <property type="evidence" value="ECO:0007669"/>
    <property type="project" value="InterPro"/>
</dbReference>
<organism evidence="8 9">
    <name type="scientific">Mycena pura</name>
    <dbReference type="NCBI Taxonomy" id="153505"/>
    <lineage>
        <taxon>Eukaryota</taxon>
        <taxon>Fungi</taxon>
        <taxon>Dikarya</taxon>
        <taxon>Basidiomycota</taxon>
        <taxon>Agaricomycotina</taxon>
        <taxon>Agaricomycetes</taxon>
        <taxon>Agaricomycetidae</taxon>
        <taxon>Agaricales</taxon>
        <taxon>Marasmiineae</taxon>
        <taxon>Mycenaceae</taxon>
        <taxon>Mycena</taxon>
    </lineage>
</organism>
<keyword evidence="5 6" id="KW-0472">Membrane</keyword>
<reference evidence="8" key="1">
    <citation type="submission" date="2023-03" db="EMBL/GenBank/DDBJ databases">
        <title>Massive genome expansion in bonnet fungi (Mycena s.s.) driven by repeated elements and novel gene families across ecological guilds.</title>
        <authorList>
            <consortium name="Lawrence Berkeley National Laboratory"/>
            <person name="Harder C.B."/>
            <person name="Miyauchi S."/>
            <person name="Viragh M."/>
            <person name="Kuo A."/>
            <person name="Thoen E."/>
            <person name="Andreopoulos B."/>
            <person name="Lu D."/>
            <person name="Skrede I."/>
            <person name="Drula E."/>
            <person name="Henrissat B."/>
            <person name="Morin E."/>
            <person name="Kohler A."/>
            <person name="Barry K."/>
            <person name="LaButti K."/>
            <person name="Morin E."/>
            <person name="Salamov A."/>
            <person name="Lipzen A."/>
            <person name="Mereny Z."/>
            <person name="Hegedus B."/>
            <person name="Baldrian P."/>
            <person name="Stursova M."/>
            <person name="Weitz H."/>
            <person name="Taylor A."/>
            <person name="Grigoriev I.V."/>
            <person name="Nagy L.G."/>
            <person name="Martin F."/>
            <person name="Kauserud H."/>
        </authorList>
    </citation>
    <scope>NUCLEOTIDE SEQUENCE</scope>
    <source>
        <strain evidence="8">9144</strain>
    </source>
</reference>
<dbReference type="Pfam" id="PF07690">
    <property type="entry name" value="MFS_1"/>
    <property type="match status" value="1"/>
</dbReference>
<keyword evidence="9" id="KW-1185">Reference proteome</keyword>
<dbReference type="PANTHER" id="PTHR43791">
    <property type="entry name" value="PERMEASE-RELATED"/>
    <property type="match status" value="1"/>
</dbReference>
<dbReference type="InterPro" id="IPR020846">
    <property type="entry name" value="MFS_dom"/>
</dbReference>
<evidence type="ECO:0000256" key="1">
    <source>
        <dbReference type="ARBA" id="ARBA00004141"/>
    </source>
</evidence>
<dbReference type="SUPFAM" id="SSF103473">
    <property type="entry name" value="MFS general substrate transporter"/>
    <property type="match status" value="1"/>
</dbReference>
<dbReference type="InterPro" id="IPR036259">
    <property type="entry name" value="MFS_trans_sf"/>
</dbReference>
<dbReference type="Proteomes" id="UP001219525">
    <property type="component" value="Unassembled WGS sequence"/>
</dbReference>
<feature type="transmembrane region" description="Helical" evidence="6">
    <location>
        <begin position="319"/>
        <end position="340"/>
    </location>
</feature>
<dbReference type="PROSITE" id="PS50850">
    <property type="entry name" value="MFS"/>
    <property type="match status" value="1"/>
</dbReference>
<feature type="transmembrane region" description="Helical" evidence="6">
    <location>
        <begin position="440"/>
        <end position="460"/>
    </location>
</feature>
<evidence type="ECO:0000256" key="2">
    <source>
        <dbReference type="ARBA" id="ARBA00022448"/>
    </source>
</evidence>
<dbReference type="PANTHER" id="PTHR43791:SF19">
    <property type="entry name" value="TRANSPORTER, PUTATIVE (AFU_ORTHOLOGUE AFUA_1G01812)-RELATED"/>
    <property type="match status" value="1"/>
</dbReference>
<dbReference type="EMBL" id="JARJCW010000005">
    <property type="protein sequence ID" value="KAJ7224134.1"/>
    <property type="molecule type" value="Genomic_DNA"/>
</dbReference>